<dbReference type="EC" id="7.2.2.11" evidence="13"/>
<dbReference type="PANTHER" id="PTHR43297:SF13">
    <property type="entry name" value="NICKEL ABC TRANSPORTER, ATP-BINDING PROTEIN"/>
    <property type="match status" value="1"/>
</dbReference>
<keyword evidence="7" id="KW-0067">ATP-binding</keyword>
<evidence type="ECO:0000256" key="2">
    <source>
        <dbReference type="ARBA" id="ARBA00005417"/>
    </source>
</evidence>
<dbReference type="Pfam" id="PF00005">
    <property type="entry name" value="ABC_tran"/>
    <property type="match status" value="2"/>
</dbReference>
<keyword evidence="18" id="KW-1185">Reference proteome</keyword>
<evidence type="ECO:0000313" key="18">
    <source>
        <dbReference type="Proteomes" id="UP000198647"/>
    </source>
</evidence>
<dbReference type="PROSITE" id="PS00211">
    <property type="entry name" value="ABC_TRANSPORTER_1"/>
    <property type="match status" value="1"/>
</dbReference>
<comment type="subunit">
    <text evidence="12">The complex is composed of two ATP-binding proteins (NikD and NikE), two transmembrane proteins (NikB and NikC) and a solute-binding protein (NikA).</text>
</comment>
<organism evidence="17 18">
    <name type="scientific">Salimicrobium album</name>
    <dbReference type="NCBI Taxonomy" id="50717"/>
    <lineage>
        <taxon>Bacteria</taxon>
        <taxon>Bacillati</taxon>
        <taxon>Bacillota</taxon>
        <taxon>Bacilli</taxon>
        <taxon>Bacillales</taxon>
        <taxon>Bacillaceae</taxon>
        <taxon>Salimicrobium</taxon>
    </lineage>
</organism>
<dbReference type="InterPro" id="IPR003439">
    <property type="entry name" value="ABC_transporter-like_ATP-bd"/>
</dbReference>
<dbReference type="PANTHER" id="PTHR43297">
    <property type="entry name" value="OLIGOPEPTIDE TRANSPORT ATP-BINDING PROTEIN APPD"/>
    <property type="match status" value="1"/>
</dbReference>
<evidence type="ECO:0000256" key="3">
    <source>
        <dbReference type="ARBA" id="ARBA00022448"/>
    </source>
</evidence>
<keyword evidence="11" id="KW-0472">Membrane</keyword>
<evidence type="ECO:0000256" key="5">
    <source>
        <dbReference type="ARBA" id="ARBA00022596"/>
    </source>
</evidence>
<dbReference type="PROSITE" id="PS50893">
    <property type="entry name" value="ABC_TRANSPORTER_2"/>
    <property type="match status" value="2"/>
</dbReference>
<dbReference type="Proteomes" id="UP000198647">
    <property type="component" value="Unassembled WGS sequence"/>
</dbReference>
<dbReference type="RefSeq" id="WP_093107568.1">
    <property type="nucleotide sequence ID" value="NZ_FNOS01000005.1"/>
</dbReference>
<name>A0A1H3H4B3_9BACI</name>
<feature type="domain" description="ABC transporter" evidence="16">
    <location>
        <begin position="14"/>
        <end position="255"/>
    </location>
</feature>
<evidence type="ECO:0000256" key="4">
    <source>
        <dbReference type="ARBA" id="ARBA00022475"/>
    </source>
</evidence>
<dbReference type="InterPro" id="IPR017871">
    <property type="entry name" value="ABC_transporter-like_CS"/>
</dbReference>
<sequence>MNSTNSETKVAPLLEVEDFSLSFRVYKKGLREQRMQVIHKLNITIHRGEVVAVIGASGSGKSLLADAILAILPENAMCDGKLYYKKEILTDDRQKQLRGKEISLIPQSVNALNPLMKAGKQVRKAGGGVKSKASQRTIFERMGLPPQAEKKYPFELSGGMARRVLTATAIMDDPELIIADEPTPGLDPMSLQELRGYIRELADEGKGIMLITHDVPTALKVADRVVVMNEGETIETAAAEHFTGAGEHLREDYTKALWKALPQNEFISVNTSGEKEGQAENHQLTVRGLKYQYTNGPSLFEDFDLSVSPGEVVGLSGCSGSGKTTVAQIIAGYLKPHAGTVEIDGKDLSLSVASPVQLIWQHPEKAVNPRWRMRQVLAESGALDSELLEGLGIKNEWLDRYPSELSGGELQRFCLARALGADTEYLIADEITTMLDAITQAQIWEAVLRLTKRRNIGLLAISHDYCLLQQVSDRIINFEENVRKQ</sequence>
<evidence type="ECO:0000256" key="9">
    <source>
        <dbReference type="ARBA" id="ARBA00023065"/>
    </source>
</evidence>
<dbReference type="EMBL" id="FNOS01000005">
    <property type="protein sequence ID" value="SDY10065.1"/>
    <property type="molecule type" value="Genomic_DNA"/>
</dbReference>
<evidence type="ECO:0000256" key="11">
    <source>
        <dbReference type="ARBA" id="ARBA00023136"/>
    </source>
</evidence>
<keyword evidence="8" id="KW-1278">Translocase</keyword>
<evidence type="ECO:0000256" key="7">
    <source>
        <dbReference type="ARBA" id="ARBA00022840"/>
    </source>
</evidence>
<evidence type="ECO:0000256" key="14">
    <source>
        <dbReference type="ARBA" id="ARBA00044143"/>
    </source>
</evidence>
<comment type="caution">
    <text evidence="17">The sequence shown here is derived from an EMBL/GenBank/DDBJ whole genome shotgun (WGS) entry which is preliminary data.</text>
</comment>
<keyword evidence="10" id="KW-0921">Nickel transport</keyword>
<gene>
    <name evidence="17" type="ORF">SAMN04488081_2051</name>
</gene>
<keyword evidence="9" id="KW-0406">Ion transport</keyword>
<evidence type="ECO:0000256" key="10">
    <source>
        <dbReference type="ARBA" id="ARBA00023112"/>
    </source>
</evidence>
<evidence type="ECO:0000256" key="13">
    <source>
        <dbReference type="ARBA" id="ARBA00039098"/>
    </source>
</evidence>
<evidence type="ECO:0000259" key="16">
    <source>
        <dbReference type="PROSITE" id="PS50893"/>
    </source>
</evidence>
<accession>A0A1H3H4B3</accession>
<evidence type="ECO:0000256" key="1">
    <source>
        <dbReference type="ARBA" id="ARBA00004202"/>
    </source>
</evidence>
<keyword evidence="6" id="KW-0547">Nucleotide-binding</keyword>
<reference evidence="17 18" key="1">
    <citation type="submission" date="2016-10" db="EMBL/GenBank/DDBJ databases">
        <authorList>
            <person name="Varghese N."/>
            <person name="Submissions S."/>
        </authorList>
    </citation>
    <scope>NUCLEOTIDE SEQUENCE [LARGE SCALE GENOMIC DNA]</scope>
    <source>
        <strain evidence="17 18">DSM 20748</strain>
    </source>
</reference>
<dbReference type="SMART" id="SM00382">
    <property type="entry name" value="AAA"/>
    <property type="match status" value="2"/>
</dbReference>
<evidence type="ECO:0000313" key="17">
    <source>
        <dbReference type="EMBL" id="SDY10065.1"/>
    </source>
</evidence>
<feature type="domain" description="ABC transporter" evidence="16">
    <location>
        <begin position="284"/>
        <end position="485"/>
    </location>
</feature>
<evidence type="ECO:0000256" key="6">
    <source>
        <dbReference type="ARBA" id="ARBA00022741"/>
    </source>
</evidence>
<comment type="catalytic activity">
    <reaction evidence="15">
        <text>Ni(2+)(out) + ATP + H2O = Ni(2+)(in) + ADP + phosphate + H(+)</text>
        <dbReference type="Rhea" id="RHEA:15557"/>
        <dbReference type="ChEBI" id="CHEBI:15377"/>
        <dbReference type="ChEBI" id="CHEBI:15378"/>
        <dbReference type="ChEBI" id="CHEBI:30616"/>
        <dbReference type="ChEBI" id="CHEBI:43474"/>
        <dbReference type="ChEBI" id="CHEBI:49786"/>
        <dbReference type="ChEBI" id="CHEBI:456216"/>
        <dbReference type="EC" id="7.2.2.11"/>
    </reaction>
    <physiologicalReaction direction="left-to-right" evidence="15">
        <dbReference type="Rhea" id="RHEA:15558"/>
    </physiologicalReaction>
</comment>
<dbReference type="SUPFAM" id="SSF52540">
    <property type="entry name" value="P-loop containing nucleoside triphosphate hydrolases"/>
    <property type="match status" value="2"/>
</dbReference>
<keyword evidence="5" id="KW-0533">Nickel</keyword>
<evidence type="ECO:0000256" key="8">
    <source>
        <dbReference type="ARBA" id="ARBA00022967"/>
    </source>
</evidence>
<dbReference type="Gene3D" id="3.40.50.300">
    <property type="entry name" value="P-loop containing nucleotide triphosphate hydrolases"/>
    <property type="match status" value="2"/>
</dbReference>
<keyword evidence="4" id="KW-1003">Cell membrane</keyword>
<proteinExistence type="inferred from homology"/>
<comment type="similarity">
    <text evidence="2">Belongs to the ABC transporter superfamily.</text>
</comment>
<evidence type="ECO:0000256" key="12">
    <source>
        <dbReference type="ARBA" id="ARBA00038669"/>
    </source>
</evidence>
<evidence type="ECO:0000256" key="15">
    <source>
        <dbReference type="ARBA" id="ARBA00048610"/>
    </source>
</evidence>
<dbReference type="InterPro" id="IPR027417">
    <property type="entry name" value="P-loop_NTPase"/>
</dbReference>
<dbReference type="InterPro" id="IPR003593">
    <property type="entry name" value="AAA+_ATPase"/>
</dbReference>
<protein>
    <recommendedName>
        <fullName evidence="14">Nickel import system ATP-binding protein NikD</fullName>
        <ecNumber evidence="13">7.2.2.11</ecNumber>
    </recommendedName>
</protein>
<keyword evidence="3" id="KW-0813">Transport</keyword>
<dbReference type="InterPro" id="IPR050388">
    <property type="entry name" value="ABC_Ni/Peptide_Import"/>
</dbReference>
<comment type="subcellular location">
    <subcellularLocation>
        <location evidence="1">Cell membrane</location>
        <topology evidence="1">Peripheral membrane protein</topology>
    </subcellularLocation>
</comment>